<dbReference type="InterPro" id="IPR029063">
    <property type="entry name" value="SAM-dependent_MTases_sf"/>
</dbReference>
<dbReference type="PANTHER" id="PTHR43591">
    <property type="entry name" value="METHYLTRANSFERASE"/>
    <property type="match status" value="1"/>
</dbReference>
<dbReference type="AlphaFoldDB" id="A0A5Q4C0A2"/>
<dbReference type="SUPFAM" id="SSF53335">
    <property type="entry name" value="S-adenosyl-L-methionine-dependent methyltransferases"/>
    <property type="match status" value="2"/>
</dbReference>
<dbReference type="PANTHER" id="PTHR43591:SF10">
    <property type="entry name" value="ABC TRANSMEMBRANE TYPE-1 DOMAIN-CONTAINING PROTEIN-RELATED"/>
    <property type="match status" value="1"/>
</dbReference>
<dbReference type="EMBL" id="PUHP01000189">
    <property type="protein sequence ID" value="TQN72236.1"/>
    <property type="molecule type" value="Genomic_DNA"/>
</dbReference>
<protein>
    <submittedName>
        <fullName evidence="3">Secondary metabolism regulator LAE1</fullName>
    </submittedName>
</protein>
<keyword evidence="4" id="KW-1185">Reference proteome</keyword>
<evidence type="ECO:0000313" key="4">
    <source>
        <dbReference type="Proteomes" id="UP000326340"/>
    </source>
</evidence>
<dbReference type="Proteomes" id="UP000326340">
    <property type="component" value="Unassembled WGS sequence"/>
</dbReference>
<evidence type="ECO:0000256" key="2">
    <source>
        <dbReference type="SAM" id="MobiDB-lite"/>
    </source>
</evidence>
<feature type="compositionally biased region" description="Low complexity" evidence="2">
    <location>
        <begin position="32"/>
        <end position="41"/>
    </location>
</feature>
<feature type="region of interest" description="Disordered" evidence="2">
    <location>
        <begin position="1"/>
        <end position="41"/>
    </location>
</feature>
<comment type="caution">
    <text evidence="3">The sequence shown here is derived from an EMBL/GenBank/DDBJ whole genome shotgun (WGS) entry which is preliminary data.</text>
</comment>
<evidence type="ECO:0000313" key="3">
    <source>
        <dbReference type="EMBL" id="TQN72236.1"/>
    </source>
</evidence>
<proteinExistence type="inferred from homology"/>
<organism evidence="3 4">
    <name type="scientific">Colletotrichum shisoi</name>
    <dbReference type="NCBI Taxonomy" id="2078593"/>
    <lineage>
        <taxon>Eukaryota</taxon>
        <taxon>Fungi</taxon>
        <taxon>Dikarya</taxon>
        <taxon>Ascomycota</taxon>
        <taxon>Pezizomycotina</taxon>
        <taxon>Sordariomycetes</taxon>
        <taxon>Hypocreomycetidae</taxon>
        <taxon>Glomerellales</taxon>
        <taxon>Glomerellaceae</taxon>
        <taxon>Colletotrichum</taxon>
        <taxon>Colletotrichum destructivum species complex</taxon>
    </lineage>
</organism>
<feature type="non-terminal residue" evidence="3">
    <location>
        <position position="514"/>
    </location>
</feature>
<reference evidence="3 4" key="1">
    <citation type="journal article" date="2019" name="Sci. Rep.">
        <title>Colletotrichum shisoi sp. nov., an anthracnose pathogen of Perilla frutescens in Japan: molecular phylogenetic, morphological and genomic evidence.</title>
        <authorList>
            <person name="Gan P."/>
            <person name="Tsushima A."/>
            <person name="Hiroyama R."/>
            <person name="Narusaka M."/>
            <person name="Takano Y."/>
            <person name="Narusaka Y."/>
            <person name="Kawaradani M."/>
            <person name="Damm U."/>
            <person name="Shirasu K."/>
        </authorList>
    </citation>
    <scope>NUCLEOTIDE SEQUENCE [LARGE SCALE GENOMIC DNA]</scope>
    <source>
        <strain evidence="3 4">PG-2018a</strain>
    </source>
</reference>
<dbReference type="OrthoDB" id="2013972at2759"/>
<sequence>MSNTQDDVSADNGPVIVADDVHADDPEDTSSDRASSIASSTTSVASSILNHRVENGRTYHRYKDGKYSYPNDERENDRLDLQHNLFLLTTRYKPGLAPVAQKGSNVNRVLDVGTGTGLWCVEFGEEHPEAEVVGVDLSPVQTTFVPPNVKFEVDDIEEPWTYQHPFDYIHTRIMTSSISDWKKFFQQCFKSLNPGGYIEMQEIHVRPECDDGTMKPDCAFLKWVKKVEEACNILGRPYINCDRFLPSLLKEVGFVDISINKFKWPINPWPKDPYFRELGLWQYENCVEGIEAWTMAPFTRALNWTREEVNMFLIDVRKDMKDRGIHADPPAPDGPGPNTGPIIVADDDLTDDATSDIATSVASSGASLASSILRHRIENGRTYHKYKDGREYAYPNDEKENDRLDLQHNIFLLTLNYKLGLAPPNDENFGVKRVLDIGTGTGLWAIDFGEEHPEAEVIGVDLTPVPTAFVPPNVRFEVDDIEEPWMYSQPFDYIHTRAMTSSIANWGKSLKQIY</sequence>
<dbReference type="Gene3D" id="3.40.50.150">
    <property type="entry name" value="Vaccinia Virus protein VP39"/>
    <property type="match status" value="2"/>
</dbReference>
<gene>
    <name evidence="3" type="primary">LAE1-4</name>
    <name evidence="3" type="ORF">CSHISOI_03244</name>
</gene>
<dbReference type="Pfam" id="PF13489">
    <property type="entry name" value="Methyltransf_23"/>
    <property type="match status" value="2"/>
</dbReference>
<dbReference type="CDD" id="cd02440">
    <property type="entry name" value="AdoMet_MTases"/>
    <property type="match status" value="2"/>
</dbReference>
<evidence type="ECO:0000256" key="1">
    <source>
        <dbReference type="ARBA" id="ARBA00038158"/>
    </source>
</evidence>
<comment type="similarity">
    <text evidence="1">Belongs to the methyltransferase superfamily. LaeA methyltransferase family.</text>
</comment>
<accession>A0A5Q4C0A2</accession>
<name>A0A5Q4C0A2_9PEZI</name>
<dbReference type="GO" id="GO:0008168">
    <property type="term" value="F:methyltransferase activity"/>
    <property type="evidence" value="ECO:0007669"/>
    <property type="project" value="TreeGrafter"/>
</dbReference>